<feature type="compositionally biased region" description="Polar residues" evidence="6">
    <location>
        <begin position="299"/>
        <end position="308"/>
    </location>
</feature>
<feature type="domain" description="SBE2/SBE22 N-terminal" evidence="9">
    <location>
        <begin position="207"/>
        <end position="302"/>
    </location>
</feature>
<protein>
    <recommendedName>
        <fullName evidence="12">Protein SBE22</fullName>
    </recommendedName>
</protein>
<dbReference type="InterPro" id="IPR053948">
    <property type="entry name" value="SBE2/SBE22_N"/>
</dbReference>
<dbReference type="InterPro" id="IPR053949">
    <property type="entry name" value="SBE2/SBE22_M"/>
</dbReference>
<keyword evidence="3" id="KW-0653">Protein transport</keyword>
<dbReference type="InterPro" id="IPR031403">
    <property type="entry name" value="Sbe2/Sbe22_C"/>
</dbReference>
<evidence type="ECO:0000256" key="2">
    <source>
        <dbReference type="ARBA" id="ARBA00022448"/>
    </source>
</evidence>
<name>G0VJ27_NAUCA</name>
<dbReference type="Pfam" id="PF22874">
    <property type="entry name" value="SBE2_M"/>
    <property type="match status" value="1"/>
</dbReference>
<keyword evidence="4" id="KW-0333">Golgi apparatus</keyword>
<feature type="compositionally biased region" description="Acidic residues" evidence="6">
    <location>
        <begin position="122"/>
        <end position="137"/>
    </location>
</feature>
<keyword evidence="5" id="KW-0961">Cell wall biogenesis/degradation</keyword>
<comment type="subcellular location">
    <subcellularLocation>
        <location evidence="1">Golgi apparatus</location>
    </subcellularLocation>
</comment>
<feature type="domain" description="Sbe2/Sbe22 C-terminal" evidence="7">
    <location>
        <begin position="470"/>
        <end position="784"/>
    </location>
</feature>
<dbReference type="eggNOG" id="ENOG502QR4N">
    <property type="taxonomic scope" value="Eukaryota"/>
</dbReference>
<evidence type="ECO:0008006" key="12">
    <source>
        <dbReference type="Google" id="ProtNLM"/>
    </source>
</evidence>
<feature type="domain" description="SBE2/SBE22 N-terminal" evidence="9">
    <location>
        <begin position="42"/>
        <end position="164"/>
    </location>
</feature>
<evidence type="ECO:0000313" key="10">
    <source>
        <dbReference type="EMBL" id="CCC71505.1"/>
    </source>
</evidence>
<dbReference type="OMA" id="WWNILER"/>
<feature type="compositionally biased region" description="Low complexity" evidence="6">
    <location>
        <begin position="101"/>
        <end position="121"/>
    </location>
</feature>
<keyword evidence="2" id="KW-0813">Transport</keyword>
<dbReference type="GO" id="GO:0005794">
    <property type="term" value="C:Golgi apparatus"/>
    <property type="evidence" value="ECO:0007669"/>
    <property type="project" value="UniProtKB-SubCell"/>
</dbReference>
<reference key="2">
    <citation type="submission" date="2011-08" db="EMBL/GenBank/DDBJ databases">
        <title>Genome sequence of Naumovozyma castellii.</title>
        <authorList>
            <person name="Gordon J.L."/>
            <person name="Armisen D."/>
            <person name="Proux-Wera E."/>
            <person name="OhEigeartaigh S.S."/>
            <person name="Byrne K.P."/>
            <person name="Wolfe K.H."/>
        </authorList>
    </citation>
    <scope>NUCLEOTIDE SEQUENCE</scope>
    <source>
        <strain>Type strain:CBS 4309</strain>
    </source>
</reference>
<keyword evidence="11" id="KW-1185">Reference proteome</keyword>
<dbReference type="FunCoup" id="G0VJ27">
    <property type="interactions" value="33"/>
</dbReference>
<sequence>MTTIEDSTMNKEFEELHISKRLPAIPSASNAKPVHRDSLTVNKSQVGLGLGRRPSDNLLRSFAHEERIPNETTSFNPDEFSPPRGKLIDRPVSNDSIGTRSSGLFSSPSSDLNSGSSSIENEIGEEALPDENDESLDSIENVPATRDPRDFIISSKSKQTFNDMVTPSKTFFRNGTKAKSQVCVVPQGSLPMRTLQNSNNGNLVSNAPKMLPNQRLYKHANSTSAILANKVPLTPSQRYRLRREQNEKSIRSTIRKKEKYYDQQDQVIELQDGDIDDSLVWDIPMASFLTTSFLTKSNNTSFSQSPALRQSPLLAPPNAPFQSGKQRTNSPTHNCRANSNPPVLDYKEMPTSPIPGINKVSDLQYMQDTSMNLSSVYLHSTNTISKSKLLERTESAECLPLEFKEASERGMEDLLLVSEDKLGVVSHSRPSWLPPKDSKERKLHEREISKSMSIASIEQLDRNKEREERLIRDETNRQKYVLLLERDITRNSSLQSCKKVIWETAFGDDTRRSAYDEILQSKTGLVTEKYIESFDGLMKTLKEMDFIEGKTVELKALIKKAIETKISGRSGMSSDLLLMLQLKSISHEGLLPGDELLFHHLLLCKSFTSLKQVWEMVNLIQLTCFNDACKEKYDSNIIDPRGVVAHYLLKDPEFQKEFTSSCLNYPTIWNVLERVDHSLFMWILDAIVVANNQCFSKHPVKQNDYQDKDWDYYRSKKVVVNYKIIASLILNVLLNYHFGFNDLQQLSSVDDEKFCIPIPFDDLLDMEAVNGVFMKKWQHYYNKF</sequence>
<dbReference type="GeneID" id="96905183"/>
<dbReference type="OrthoDB" id="289721at2759"/>
<dbReference type="InParanoid" id="G0VJ27"/>
<feature type="compositionally biased region" description="Polar residues" evidence="6">
    <location>
        <begin position="320"/>
        <end position="337"/>
    </location>
</feature>
<proteinExistence type="predicted"/>
<reference evidence="10 11" key="1">
    <citation type="journal article" date="2011" name="Proc. Natl. Acad. Sci. U.S.A.">
        <title>Evolutionary erosion of yeast sex chromosomes by mating-type switching accidents.</title>
        <authorList>
            <person name="Gordon J.L."/>
            <person name="Armisen D."/>
            <person name="Proux-Wera E."/>
            <person name="Oheigeartaigh S.S."/>
            <person name="Byrne K.P."/>
            <person name="Wolfe K.H."/>
        </authorList>
    </citation>
    <scope>NUCLEOTIDE SEQUENCE [LARGE SCALE GENOMIC DNA]</scope>
    <source>
        <strain evidence="11">ATCC 76901 / BCRC 22586 / CBS 4309 / NBRC 1992 / NRRL Y-12630</strain>
    </source>
</reference>
<evidence type="ECO:0000259" key="9">
    <source>
        <dbReference type="Pfam" id="PF22876"/>
    </source>
</evidence>
<evidence type="ECO:0000256" key="3">
    <source>
        <dbReference type="ARBA" id="ARBA00022927"/>
    </source>
</evidence>
<dbReference type="RefSeq" id="XP_003677853.1">
    <property type="nucleotide sequence ID" value="XM_003677805.1"/>
</dbReference>
<evidence type="ECO:0000256" key="5">
    <source>
        <dbReference type="ARBA" id="ARBA00023316"/>
    </source>
</evidence>
<evidence type="ECO:0000256" key="4">
    <source>
        <dbReference type="ARBA" id="ARBA00023034"/>
    </source>
</evidence>
<evidence type="ECO:0000256" key="6">
    <source>
        <dbReference type="SAM" id="MobiDB-lite"/>
    </source>
</evidence>
<evidence type="ECO:0000259" key="8">
    <source>
        <dbReference type="Pfam" id="PF22874"/>
    </source>
</evidence>
<gene>
    <name evidence="10" type="primary">NCAS0H01950</name>
    <name evidence="10" type="ordered locus">NCAS_0H01950</name>
</gene>
<feature type="region of interest" description="Disordered" evidence="6">
    <location>
        <begin position="65"/>
        <end position="147"/>
    </location>
</feature>
<feature type="region of interest" description="Disordered" evidence="6">
    <location>
        <begin position="299"/>
        <end position="337"/>
    </location>
</feature>
<evidence type="ECO:0000259" key="7">
    <source>
        <dbReference type="Pfam" id="PF17076"/>
    </source>
</evidence>
<dbReference type="Proteomes" id="UP000001640">
    <property type="component" value="Chromosome 8"/>
</dbReference>
<dbReference type="HOGENOM" id="CLU_019068_0_0_1"/>
<dbReference type="GO" id="GO:0031505">
    <property type="term" value="P:fungal-type cell wall organization"/>
    <property type="evidence" value="ECO:0007669"/>
    <property type="project" value="EnsemblFungi"/>
</dbReference>
<dbReference type="AlphaFoldDB" id="G0VJ27"/>
<dbReference type="Pfam" id="PF22876">
    <property type="entry name" value="SBE2_N"/>
    <property type="match status" value="2"/>
</dbReference>
<feature type="domain" description="SBE2/SBE22 middle" evidence="8">
    <location>
        <begin position="343"/>
        <end position="465"/>
    </location>
</feature>
<dbReference type="EMBL" id="HE576759">
    <property type="protein sequence ID" value="CCC71505.1"/>
    <property type="molecule type" value="Genomic_DNA"/>
</dbReference>
<accession>G0VJ27</accession>
<evidence type="ECO:0000256" key="1">
    <source>
        <dbReference type="ARBA" id="ARBA00004555"/>
    </source>
</evidence>
<evidence type="ECO:0000313" key="11">
    <source>
        <dbReference type="Proteomes" id="UP000001640"/>
    </source>
</evidence>
<dbReference type="KEGG" id="ncs:NCAS_0H01950"/>
<dbReference type="GO" id="GO:0015031">
    <property type="term" value="P:protein transport"/>
    <property type="evidence" value="ECO:0007669"/>
    <property type="project" value="UniProtKB-KW"/>
</dbReference>
<organism evidence="10 11">
    <name type="scientific">Naumovozyma castellii</name>
    <name type="common">Yeast</name>
    <name type="synonym">Saccharomyces castellii</name>
    <dbReference type="NCBI Taxonomy" id="27288"/>
    <lineage>
        <taxon>Eukaryota</taxon>
        <taxon>Fungi</taxon>
        <taxon>Dikarya</taxon>
        <taxon>Ascomycota</taxon>
        <taxon>Saccharomycotina</taxon>
        <taxon>Saccharomycetes</taxon>
        <taxon>Saccharomycetales</taxon>
        <taxon>Saccharomycetaceae</taxon>
        <taxon>Naumovozyma</taxon>
    </lineage>
</organism>
<dbReference type="Pfam" id="PF17076">
    <property type="entry name" value="SBE2_C"/>
    <property type="match status" value="1"/>
</dbReference>